<keyword evidence="10" id="KW-1185">Reference proteome</keyword>
<dbReference type="InterPro" id="IPR017972">
    <property type="entry name" value="Cyt_P450_CS"/>
</dbReference>
<dbReference type="Pfam" id="PF00067">
    <property type="entry name" value="p450"/>
    <property type="match status" value="1"/>
</dbReference>
<evidence type="ECO:0000256" key="3">
    <source>
        <dbReference type="ARBA" id="ARBA00022723"/>
    </source>
</evidence>
<sequence length="494" mass="57027">MILLLMFTALCIYLVKELYWKRRNLPPGPVPLPLIGNILSMLREGPGYECFRRWTKTYGDVYTFWLGTTPYVMIGSYEKMKETFIRDGDTYKDKYPQPFNEIIRGGQYGIVETNGHFWSTHRRFALTTLRDFGLGKDLMQEKILIEVREAFEKLDGNVGEEQDVSKVLNNSIANVINQIVFGYRFVGSKEEDLKKLNDLMEYQEKAFSTLKVYVQVFAPKLGWFLPGKSLEQLLEEWKNNFYEFFNTQIENHRQKIDFDSEENLDYAEAYLKEQRKQEAQGEMELFSNAQLSNTCLDLWSAGLSTTNATINWSISYIMNHPEVQKKMNEELDRVIGSDRLVTTADKNDLPYMSAVINECQRCVNLLPINVAHATTKDTVINGYSIKKGTGVIAQISTVLLDEKIFPDPYKFNPDRFIDENGKLKKVEEFVPFSIGKRQCLGEGLARMQLSLFISNVYNRYQISPSSEGPPSIDKSDKVGVFPRKYNAILTRRHS</sequence>
<dbReference type="GO" id="GO:0006805">
    <property type="term" value="P:xenobiotic metabolic process"/>
    <property type="evidence" value="ECO:0007669"/>
    <property type="project" value="TreeGrafter"/>
</dbReference>
<keyword evidence="4 8" id="KW-0560">Oxidoreductase</keyword>
<dbReference type="Gene3D" id="1.10.630.10">
    <property type="entry name" value="Cytochrome P450"/>
    <property type="match status" value="1"/>
</dbReference>
<protein>
    <submittedName>
        <fullName evidence="11">CYtochrome P450 family</fullName>
    </submittedName>
</protein>
<dbReference type="PROSITE" id="PS00086">
    <property type="entry name" value="CYTOCHROME_P450"/>
    <property type="match status" value="1"/>
</dbReference>
<dbReference type="STRING" id="1561998.A0A1I7TAS6"/>
<accession>A0A1I7TAS6</accession>
<proteinExistence type="inferred from homology"/>
<evidence type="ECO:0000313" key="10">
    <source>
        <dbReference type="Proteomes" id="UP000095282"/>
    </source>
</evidence>
<reference evidence="11" key="1">
    <citation type="submission" date="2016-11" db="UniProtKB">
        <authorList>
            <consortium name="WormBaseParasite"/>
        </authorList>
    </citation>
    <scope>IDENTIFICATION</scope>
</reference>
<comment type="cofactor">
    <cofactor evidence="1 7">
        <name>heme</name>
        <dbReference type="ChEBI" id="CHEBI:30413"/>
    </cofactor>
</comment>
<dbReference type="WBParaSite" id="Csp11.Scaffold566.g4111.t2">
    <property type="protein sequence ID" value="Csp11.Scaffold566.g4111.t2"/>
    <property type="gene ID" value="Csp11.Scaffold566.g4111"/>
</dbReference>
<keyword evidence="6 8" id="KW-0503">Monooxygenase</keyword>
<comment type="similarity">
    <text evidence="2 8">Belongs to the cytochrome P450 family.</text>
</comment>
<evidence type="ECO:0000256" key="7">
    <source>
        <dbReference type="PIRSR" id="PIRSR602401-1"/>
    </source>
</evidence>
<dbReference type="InterPro" id="IPR050182">
    <property type="entry name" value="Cytochrome_P450_fam2"/>
</dbReference>
<evidence type="ECO:0000313" key="11">
    <source>
        <dbReference type="WBParaSite" id="Csp11.Scaffold566.g4111.t2"/>
    </source>
</evidence>
<dbReference type="GO" id="GO:0005506">
    <property type="term" value="F:iron ion binding"/>
    <property type="evidence" value="ECO:0007669"/>
    <property type="project" value="InterPro"/>
</dbReference>
<dbReference type="InterPro" id="IPR001128">
    <property type="entry name" value="Cyt_P450"/>
</dbReference>
<keyword evidence="3 7" id="KW-0479">Metal-binding</keyword>
<evidence type="ECO:0000256" key="2">
    <source>
        <dbReference type="ARBA" id="ARBA00010617"/>
    </source>
</evidence>
<dbReference type="CDD" id="cd20617">
    <property type="entry name" value="CYP1_2-like"/>
    <property type="match status" value="1"/>
</dbReference>
<dbReference type="PANTHER" id="PTHR24300:SF375">
    <property type="entry name" value="CYTOCHROME P450 FAMILY"/>
    <property type="match status" value="1"/>
</dbReference>
<dbReference type="GO" id="GO:0005737">
    <property type="term" value="C:cytoplasm"/>
    <property type="evidence" value="ECO:0007669"/>
    <property type="project" value="TreeGrafter"/>
</dbReference>
<evidence type="ECO:0000256" key="6">
    <source>
        <dbReference type="ARBA" id="ARBA00023033"/>
    </source>
</evidence>
<keyword evidence="5 7" id="KW-0408">Iron</keyword>
<dbReference type="AlphaFoldDB" id="A0A1I7TAS6"/>
<organism evidence="10 11">
    <name type="scientific">Caenorhabditis tropicalis</name>
    <dbReference type="NCBI Taxonomy" id="1561998"/>
    <lineage>
        <taxon>Eukaryota</taxon>
        <taxon>Metazoa</taxon>
        <taxon>Ecdysozoa</taxon>
        <taxon>Nematoda</taxon>
        <taxon>Chromadorea</taxon>
        <taxon>Rhabditida</taxon>
        <taxon>Rhabditina</taxon>
        <taxon>Rhabditomorpha</taxon>
        <taxon>Rhabditoidea</taxon>
        <taxon>Rhabditidae</taxon>
        <taxon>Peloderinae</taxon>
        <taxon>Caenorhabditis</taxon>
    </lineage>
</organism>
<evidence type="ECO:0000256" key="9">
    <source>
        <dbReference type="SAM" id="SignalP"/>
    </source>
</evidence>
<feature type="signal peptide" evidence="9">
    <location>
        <begin position="1"/>
        <end position="17"/>
    </location>
</feature>
<evidence type="ECO:0000256" key="8">
    <source>
        <dbReference type="RuleBase" id="RU000461"/>
    </source>
</evidence>
<dbReference type="PRINTS" id="PR00385">
    <property type="entry name" value="P450"/>
</dbReference>
<dbReference type="PANTHER" id="PTHR24300">
    <property type="entry name" value="CYTOCHROME P450 508A4-RELATED"/>
    <property type="match status" value="1"/>
</dbReference>
<evidence type="ECO:0000256" key="4">
    <source>
        <dbReference type="ARBA" id="ARBA00023002"/>
    </source>
</evidence>
<feature type="binding site" description="axial binding residue" evidence="7">
    <location>
        <position position="439"/>
    </location>
    <ligand>
        <name>heme</name>
        <dbReference type="ChEBI" id="CHEBI:30413"/>
    </ligand>
    <ligandPart>
        <name>Fe</name>
        <dbReference type="ChEBI" id="CHEBI:18248"/>
    </ligandPart>
</feature>
<dbReference type="GO" id="GO:0016712">
    <property type="term" value="F:oxidoreductase activity, acting on paired donors, with incorporation or reduction of molecular oxygen, reduced flavin or flavoprotein as one donor, and incorporation of one atom of oxygen"/>
    <property type="evidence" value="ECO:0007669"/>
    <property type="project" value="TreeGrafter"/>
</dbReference>
<dbReference type="SUPFAM" id="SSF48264">
    <property type="entry name" value="Cytochrome P450"/>
    <property type="match status" value="1"/>
</dbReference>
<feature type="chain" id="PRO_5009307265" evidence="9">
    <location>
        <begin position="18"/>
        <end position="494"/>
    </location>
</feature>
<dbReference type="InterPro" id="IPR036396">
    <property type="entry name" value="Cyt_P450_sf"/>
</dbReference>
<dbReference type="PRINTS" id="PR00463">
    <property type="entry name" value="EP450I"/>
</dbReference>
<dbReference type="FunFam" id="1.10.630.10:FF:000036">
    <property type="entry name" value="CYtochrome P450 family"/>
    <property type="match status" value="1"/>
</dbReference>
<dbReference type="GO" id="GO:0020037">
    <property type="term" value="F:heme binding"/>
    <property type="evidence" value="ECO:0007669"/>
    <property type="project" value="InterPro"/>
</dbReference>
<dbReference type="eggNOG" id="KOG0156">
    <property type="taxonomic scope" value="Eukaryota"/>
</dbReference>
<dbReference type="InterPro" id="IPR002401">
    <property type="entry name" value="Cyt_P450_E_grp-I"/>
</dbReference>
<name>A0A1I7TAS6_9PELO</name>
<dbReference type="GO" id="GO:0006082">
    <property type="term" value="P:organic acid metabolic process"/>
    <property type="evidence" value="ECO:0007669"/>
    <property type="project" value="TreeGrafter"/>
</dbReference>
<evidence type="ECO:0000256" key="5">
    <source>
        <dbReference type="ARBA" id="ARBA00023004"/>
    </source>
</evidence>
<keyword evidence="7 8" id="KW-0349">Heme</keyword>
<keyword evidence="9" id="KW-0732">Signal</keyword>
<evidence type="ECO:0000256" key="1">
    <source>
        <dbReference type="ARBA" id="ARBA00001971"/>
    </source>
</evidence>
<dbReference type="Proteomes" id="UP000095282">
    <property type="component" value="Unplaced"/>
</dbReference>